<evidence type="ECO:0000259" key="2">
    <source>
        <dbReference type="Pfam" id="PF07859"/>
    </source>
</evidence>
<comment type="similarity">
    <text evidence="1">Belongs to the 'GDXG' lipolytic enzyme family.</text>
</comment>
<dbReference type="RefSeq" id="XP_004511449.1">
    <property type="nucleotide sequence ID" value="XM_004511392.2"/>
</dbReference>
<dbReference type="SUPFAM" id="SSF53474">
    <property type="entry name" value="alpha/beta-Hydrolases"/>
    <property type="match status" value="1"/>
</dbReference>
<reference evidence="4" key="2">
    <citation type="submission" date="2025-08" db="UniProtKB">
        <authorList>
            <consortium name="RefSeq"/>
        </authorList>
    </citation>
    <scope>IDENTIFICATION</scope>
    <source>
        <tissue evidence="4">Etiolated seedlings</tissue>
    </source>
</reference>
<dbReference type="GO" id="GO:0016787">
    <property type="term" value="F:hydrolase activity"/>
    <property type="evidence" value="ECO:0007669"/>
    <property type="project" value="InterPro"/>
</dbReference>
<evidence type="ECO:0000313" key="3">
    <source>
        <dbReference type="Proteomes" id="UP000087171"/>
    </source>
</evidence>
<proteinExistence type="inferred from homology"/>
<feature type="domain" description="Alpha/beta hydrolase fold-3" evidence="2">
    <location>
        <begin position="78"/>
        <end position="307"/>
    </location>
</feature>
<dbReference type="AlphaFoldDB" id="A0A1S2YXD0"/>
<dbReference type="Proteomes" id="UP000087171">
    <property type="component" value="Chromosome Ca8"/>
</dbReference>
<dbReference type="KEGG" id="cam:101510115"/>
<organism evidence="3 4">
    <name type="scientific">Cicer arietinum</name>
    <name type="common">Chickpea</name>
    <name type="synonym">Garbanzo</name>
    <dbReference type="NCBI Taxonomy" id="3827"/>
    <lineage>
        <taxon>Eukaryota</taxon>
        <taxon>Viridiplantae</taxon>
        <taxon>Streptophyta</taxon>
        <taxon>Embryophyta</taxon>
        <taxon>Tracheophyta</taxon>
        <taxon>Spermatophyta</taxon>
        <taxon>Magnoliopsida</taxon>
        <taxon>eudicotyledons</taxon>
        <taxon>Gunneridae</taxon>
        <taxon>Pentapetalae</taxon>
        <taxon>rosids</taxon>
        <taxon>fabids</taxon>
        <taxon>Fabales</taxon>
        <taxon>Fabaceae</taxon>
        <taxon>Papilionoideae</taxon>
        <taxon>50 kb inversion clade</taxon>
        <taxon>NPAAA clade</taxon>
        <taxon>Hologalegina</taxon>
        <taxon>IRL clade</taxon>
        <taxon>Cicereae</taxon>
        <taxon>Cicer</taxon>
    </lineage>
</organism>
<reference evidence="3" key="1">
    <citation type="journal article" date="2013" name="Nat. Biotechnol.">
        <title>Draft genome sequence of chickpea (Cicer arietinum) provides a resource for trait improvement.</title>
        <authorList>
            <person name="Varshney R.K."/>
            <person name="Song C."/>
            <person name="Saxena R.K."/>
            <person name="Azam S."/>
            <person name="Yu S."/>
            <person name="Sharpe A.G."/>
            <person name="Cannon S."/>
            <person name="Baek J."/>
            <person name="Rosen B.D."/>
            <person name="Tar'an B."/>
            <person name="Millan T."/>
            <person name="Zhang X."/>
            <person name="Ramsay L.D."/>
            <person name="Iwata A."/>
            <person name="Wang Y."/>
            <person name="Nelson W."/>
            <person name="Farmer A.D."/>
            <person name="Gaur P.M."/>
            <person name="Soderlund C."/>
            <person name="Penmetsa R.V."/>
            <person name="Xu C."/>
            <person name="Bharti A.K."/>
            <person name="He W."/>
            <person name="Winter P."/>
            <person name="Zhao S."/>
            <person name="Hane J.K."/>
            <person name="Carrasquilla-Garcia N."/>
            <person name="Condie J.A."/>
            <person name="Upadhyaya H.D."/>
            <person name="Luo M.C."/>
            <person name="Thudi M."/>
            <person name="Gowda C.L."/>
            <person name="Singh N.P."/>
            <person name="Lichtenzveig J."/>
            <person name="Gali K.K."/>
            <person name="Rubio J."/>
            <person name="Nadarajan N."/>
            <person name="Dolezel J."/>
            <person name="Bansal K.C."/>
            <person name="Xu X."/>
            <person name="Edwards D."/>
            <person name="Zhang G."/>
            <person name="Kahl G."/>
            <person name="Gil J."/>
            <person name="Singh K.B."/>
            <person name="Datta S.K."/>
            <person name="Jackson S.A."/>
            <person name="Wang J."/>
            <person name="Cook D.R."/>
        </authorList>
    </citation>
    <scope>NUCLEOTIDE SEQUENCE [LARGE SCALE GENOMIC DNA]</scope>
    <source>
        <strain evidence="3">cv. CDC Frontier</strain>
    </source>
</reference>
<sequence>MASTPKKKEIVSQVPDFINVYSDGTIERLDDKPKVPPSPLDPQTCVSSKDIFFSNDPSFKARLYLPKLTQNNQKIPILVYFHGGAFCCESPFASHHHKYCNVVASQGKVLIFSIEYRRAPEHFIPTQYDDCWVGLKWVASQNNNETKDPTNCDPWIINHGDFNRVFIGGDSSGGNIVHNIAIRAGAEELPCGVKIFGAYMNHPFFWGSKPIGFEKVEEFEKISEFANLLWNFVYPNAPGGIDNPMVNPLDPKAPNLATLGCSKMLITVGGKDRFRNRTVLYYEAVKQSEWKGEVELFEDEDEDHCYYMFDLDSEKGKIFIKILADFLHL</sequence>
<dbReference type="GeneID" id="101510115"/>
<evidence type="ECO:0000313" key="4">
    <source>
        <dbReference type="RefSeq" id="XP_004511449.1"/>
    </source>
</evidence>
<dbReference type="OrthoDB" id="408631at2759"/>
<dbReference type="PANTHER" id="PTHR23024:SF384">
    <property type="entry name" value="2-HYDROXYISOFLAVANONE DEHYDRATASE"/>
    <property type="match status" value="1"/>
</dbReference>
<dbReference type="eggNOG" id="KOG1515">
    <property type="taxonomic scope" value="Eukaryota"/>
</dbReference>
<dbReference type="Gene3D" id="3.40.50.1820">
    <property type="entry name" value="alpha/beta hydrolase"/>
    <property type="match status" value="1"/>
</dbReference>
<dbReference type="InterPro" id="IPR050466">
    <property type="entry name" value="Carboxylest/Gibb_receptor"/>
</dbReference>
<evidence type="ECO:0000256" key="1">
    <source>
        <dbReference type="ARBA" id="ARBA00010515"/>
    </source>
</evidence>
<dbReference type="PaxDb" id="3827-XP_004511449.1"/>
<keyword evidence="3" id="KW-1185">Reference proteome</keyword>
<dbReference type="InterPro" id="IPR029058">
    <property type="entry name" value="AB_hydrolase_fold"/>
</dbReference>
<accession>A0A1S2YXD0</accession>
<dbReference type="Pfam" id="PF07859">
    <property type="entry name" value="Abhydrolase_3"/>
    <property type="match status" value="1"/>
</dbReference>
<dbReference type="InterPro" id="IPR013094">
    <property type="entry name" value="AB_hydrolase_3"/>
</dbReference>
<gene>
    <name evidence="4" type="primary">LOC101510115</name>
</gene>
<protein>
    <submittedName>
        <fullName evidence="4">2-hydroxyisoflavanone dehydratase-like</fullName>
    </submittedName>
</protein>
<dbReference type="PANTHER" id="PTHR23024">
    <property type="entry name" value="ARYLACETAMIDE DEACETYLASE"/>
    <property type="match status" value="1"/>
</dbReference>
<name>A0A1S2YXD0_CICAR</name>